<gene>
    <name evidence="3" type="ORF">DLM65_10325</name>
</gene>
<dbReference type="PRINTS" id="PR00419">
    <property type="entry name" value="ADXRDTASE"/>
</dbReference>
<evidence type="ECO:0000313" key="3">
    <source>
        <dbReference type="EMBL" id="PZR79658.1"/>
    </source>
</evidence>
<dbReference type="AlphaFoldDB" id="A0A2W6A2L4"/>
<dbReference type="PANTHER" id="PTHR21197:SF0">
    <property type="entry name" value="UDP-GALACTOPYRANOSE MUTASE"/>
    <property type="match status" value="1"/>
</dbReference>
<accession>A0A2W6A2L4</accession>
<proteinExistence type="predicted"/>
<protein>
    <recommendedName>
        <fullName evidence="2">UDP-galactopyranose mutase C-terminal domain-containing protein</fullName>
    </recommendedName>
</protein>
<feature type="chain" id="PRO_5015967773" description="UDP-galactopyranose mutase C-terminal domain-containing protein" evidence="1">
    <location>
        <begin position="23"/>
        <end position="231"/>
    </location>
</feature>
<evidence type="ECO:0000313" key="4">
    <source>
        <dbReference type="Proteomes" id="UP000248724"/>
    </source>
</evidence>
<dbReference type="Proteomes" id="UP000248724">
    <property type="component" value="Unassembled WGS sequence"/>
</dbReference>
<feature type="domain" description="UDP-galactopyranose mutase C-terminal" evidence="2">
    <location>
        <begin position="156"/>
        <end position="220"/>
    </location>
</feature>
<keyword evidence="1" id="KW-0732">Signal</keyword>
<reference evidence="3 4" key="1">
    <citation type="journal article" date="2017" name="Nature">
        <title>Atmospheric trace gases support primary production in Antarctic desert surface soil.</title>
        <authorList>
            <person name="Ji M."/>
            <person name="Greening C."/>
            <person name="Vanwonterghem I."/>
            <person name="Carere C.R."/>
            <person name="Bay S.K."/>
            <person name="Steen J.A."/>
            <person name="Montgomery K."/>
            <person name="Lines T."/>
            <person name="Beardall J."/>
            <person name="van Dorst J."/>
            <person name="Snape I."/>
            <person name="Stott M.B."/>
            <person name="Hugenholtz P."/>
            <person name="Ferrari B.C."/>
        </authorList>
    </citation>
    <scope>NUCLEOTIDE SEQUENCE [LARGE SCALE GENOMIC DNA]</scope>
    <source>
        <strain evidence="3">RRmetagenome_bin12</strain>
    </source>
</reference>
<dbReference type="PANTHER" id="PTHR21197">
    <property type="entry name" value="UDP-GALACTOPYRANOSE MUTASE"/>
    <property type="match status" value="1"/>
</dbReference>
<dbReference type="InterPro" id="IPR036188">
    <property type="entry name" value="FAD/NAD-bd_sf"/>
</dbReference>
<feature type="signal peptide" evidence="1">
    <location>
        <begin position="1"/>
        <end position="22"/>
    </location>
</feature>
<dbReference type="SUPFAM" id="SSF51971">
    <property type="entry name" value="Nucleotide-binding domain"/>
    <property type="match status" value="1"/>
</dbReference>
<dbReference type="EMBL" id="QHBU01000196">
    <property type="protein sequence ID" value="PZR79658.1"/>
    <property type="molecule type" value="Genomic_DNA"/>
</dbReference>
<name>A0A2W6A2L4_9BACT</name>
<dbReference type="GO" id="GO:0050660">
    <property type="term" value="F:flavin adenine dinucleotide binding"/>
    <property type="evidence" value="ECO:0007669"/>
    <property type="project" value="TreeGrafter"/>
</dbReference>
<dbReference type="InterPro" id="IPR015899">
    <property type="entry name" value="UDP-GalPyranose_mutase_C"/>
</dbReference>
<dbReference type="Pfam" id="PF13450">
    <property type="entry name" value="NAD_binding_8"/>
    <property type="match status" value="1"/>
</dbReference>
<sequence length="231" mass="25520">MPNRRPAVVLRVAVVGSGWAGAAAARALHDVGYGVDVYESSPTVGGHSRAELLNGVVYEPNGAHIFHTSNEGVAVFVRRFGLDRPYAHCVLTQVDIGQDESDEKLLSWPPQVEELRALPAWPSIDRELQALPTSPSGASFAEYATSLMGPTLYRMFLEGYTTKQWGRSPSELSSSFAPRRIELRRDGYRRLFRDRWEFFSPHGAQSIVERILAPIRVTCGVHVTASDLAGR</sequence>
<evidence type="ECO:0000256" key="1">
    <source>
        <dbReference type="SAM" id="SignalP"/>
    </source>
</evidence>
<dbReference type="GO" id="GO:0005829">
    <property type="term" value="C:cytosol"/>
    <property type="evidence" value="ECO:0007669"/>
    <property type="project" value="TreeGrafter"/>
</dbReference>
<evidence type="ECO:0000259" key="2">
    <source>
        <dbReference type="Pfam" id="PF03275"/>
    </source>
</evidence>
<dbReference type="Pfam" id="PF03275">
    <property type="entry name" value="GLF"/>
    <property type="match status" value="1"/>
</dbReference>
<dbReference type="Gene3D" id="3.50.50.60">
    <property type="entry name" value="FAD/NAD(P)-binding domain"/>
    <property type="match status" value="1"/>
</dbReference>
<organism evidence="3 4">
    <name type="scientific">Candidatus Aeolococcus gillhamiae</name>
    <dbReference type="NCBI Taxonomy" id="3127015"/>
    <lineage>
        <taxon>Bacteria</taxon>
        <taxon>Bacillati</taxon>
        <taxon>Candidatus Dormiibacterota</taxon>
        <taxon>Candidatus Dormibacteria</taxon>
        <taxon>Candidatus Aeolococcales</taxon>
        <taxon>Candidatus Aeolococcaceae</taxon>
        <taxon>Candidatus Aeolococcus</taxon>
    </lineage>
</organism>
<dbReference type="GO" id="GO:0008767">
    <property type="term" value="F:UDP-galactopyranose mutase activity"/>
    <property type="evidence" value="ECO:0007669"/>
    <property type="project" value="InterPro"/>
</dbReference>
<comment type="caution">
    <text evidence="3">The sequence shown here is derived from an EMBL/GenBank/DDBJ whole genome shotgun (WGS) entry which is preliminary data.</text>
</comment>